<dbReference type="Proteomes" id="UP000826188">
    <property type="component" value="Unassembled WGS sequence"/>
</dbReference>
<evidence type="ECO:0000313" key="2">
    <source>
        <dbReference type="Proteomes" id="UP000826188"/>
    </source>
</evidence>
<gene>
    <name evidence="1" type="ORF">KYK14_12810</name>
</gene>
<name>A0ABS6X1Q6_9BACT</name>
<accession>A0ABS6X1Q6</accession>
<dbReference type="EMBL" id="JAHWGL010000051">
    <property type="protein sequence ID" value="MBW3129437.1"/>
    <property type="molecule type" value="Genomic_DNA"/>
</dbReference>
<organism evidence="1 2">
    <name type="scientific">Hymenobacter profundi</name>
    <dbReference type="NCBI Taxonomy" id="1982110"/>
    <lineage>
        <taxon>Bacteria</taxon>
        <taxon>Pseudomonadati</taxon>
        <taxon>Bacteroidota</taxon>
        <taxon>Cytophagia</taxon>
        <taxon>Cytophagales</taxon>
        <taxon>Hymenobacteraceae</taxon>
        <taxon>Hymenobacter</taxon>
    </lineage>
</organism>
<protein>
    <submittedName>
        <fullName evidence="1">Uncharacterized protein</fullName>
    </submittedName>
</protein>
<sequence>MPARTGHQWTWDLTVGDSWSNPQWATWQGRIHVRSQYRVVGKQVVLTPLGSLCCWLVRAHASCPVGNSSLDLWYHPAYGFVQLDYHTITGSRLTFKLVGERMEQSIRPFPIPNYQLSASK</sequence>
<proteinExistence type="predicted"/>
<reference evidence="1 2" key="1">
    <citation type="submission" date="2021-07" db="EMBL/GenBank/DDBJ databases">
        <title>Hymenobacter profundi sp. nov., isolated from deep-sea water.</title>
        <authorList>
            <person name="Kim M.K."/>
        </authorList>
    </citation>
    <scope>NUCLEOTIDE SEQUENCE [LARGE SCALE GENOMIC DNA]</scope>
    <source>
        <strain evidence="1 2">M2</strain>
    </source>
</reference>
<keyword evidence="2" id="KW-1185">Reference proteome</keyword>
<comment type="caution">
    <text evidence="1">The sequence shown here is derived from an EMBL/GenBank/DDBJ whole genome shotgun (WGS) entry which is preliminary data.</text>
</comment>
<dbReference type="RefSeq" id="WP_219159294.1">
    <property type="nucleotide sequence ID" value="NZ_JAHWGL010000051.1"/>
</dbReference>
<evidence type="ECO:0000313" key="1">
    <source>
        <dbReference type="EMBL" id="MBW3129437.1"/>
    </source>
</evidence>